<organism evidence="1">
    <name type="scientific">Swordtail adomavirus 2</name>
    <dbReference type="NCBI Taxonomy" id="2609877"/>
    <lineage>
        <taxon>Viruses</taxon>
        <taxon>Adomaviruses</taxon>
    </lineage>
</organism>
<dbReference type="EMBL" id="BK011021">
    <property type="protein sequence ID" value="DAC81213.1"/>
    <property type="molecule type" value="Genomic_DNA"/>
</dbReference>
<proteinExistence type="predicted"/>
<evidence type="ECO:0000313" key="1">
    <source>
        <dbReference type="EMBL" id="DAC81213.1"/>
    </source>
</evidence>
<protein>
    <submittedName>
        <fullName evidence="1">LO8</fullName>
    </submittedName>
</protein>
<name>A0A6F9EYM3_9VIRU</name>
<accession>A0A6F9EYM3</accession>
<sequence>MSHRRRRWTPYTTPAPPPTEDLRQYYNSQGGFTHAGWLSIEEMQLSCIKLDLNAVCMASQVPISVPRVPQKGCIFLLFRHHWVCLLSCNNKLIFFCPNGQPMQKYFLTVPPYVCDLNMQVQTPDSVFCGNYCLIVAFVAASKIDANVQKHNVPDMLRQKLSKYLTYGRQNLLSNNFVALMFTFRYELGEEWATGGSYAKLNAFKQEVCS</sequence>
<reference evidence="1" key="1">
    <citation type="journal article" date="2020" name="J. ISSAAS">
        <title>Identification of Adomavirus Virion Proteins.</title>
        <authorList>
            <person name="Welch N.L."/>
            <person name="Tisza M.J."/>
            <person name="Starrett G.J."/>
            <person name="Belford A.K."/>
            <person name="Pastrana D.V."/>
            <person name="Pang Y.-Y.S."/>
            <person name="Schiller J.T."/>
            <person name="An P."/>
            <person name="Cantolupo P.G."/>
            <person name="Pipas J.M."/>
            <person name="Koda S."/>
            <person name="Subramaniam K."/>
            <person name="Waltzek T.B."/>
            <person name="Bian C."/>
            <person name="Shi Q."/>
            <person name="Ruan Z."/>
            <person name="Ng T.F.F."/>
            <person name="Buck C.B."/>
        </authorList>
    </citation>
    <scope>NUCLEOTIDE SEQUENCE</scope>
    <source>
        <strain evidence="1">4278</strain>
    </source>
</reference>